<organism evidence="2 3">
    <name type="scientific">Ammonifex thiophilus</name>
    <dbReference type="NCBI Taxonomy" id="444093"/>
    <lineage>
        <taxon>Bacteria</taxon>
        <taxon>Bacillati</taxon>
        <taxon>Bacillota</taxon>
        <taxon>Clostridia</taxon>
        <taxon>Thermoanaerobacterales</taxon>
        <taxon>Thermoanaerobacteraceae</taxon>
        <taxon>Ammonifex</taxon>
    </lineage>
</organism>
<accession>A0A3D8P0U8</accession>
<dbReference type="InterPro" id="IPR043519">
    <property type="entry name" value="NT_sf"/>
</dbReference>
<feature type="region of interest" description="Disordered" evidence="1">
    <location>
        <begin position="11"/>
        <end position="30"/>
    </location>
</feature>
<dbReference type="SUPFAM" id="SSF81301">
    <property type="entry name" value="Nucleotidyltransferase"/>
    <property type="match status" value="1"/>
</dbReference>
<evidence type="ECO:0000313" key="3">
    <source>
        <dbReference type="Proteomes" id="UP000256329"/>
    </source>
</evidence>
<keyword evidence="3" id="KW-1185">Reference proteome</keyword>
<dbReference type="EMBL" id="QSLN01000030">
    <property type="protein sequence ID" value="RDV80735.1"/>
    <property type="molecule type" value="Genomic_DNA"/>
</dbReference>
<dbReference type="Pfam" id="PF08843">
    <property type="entry name" value="AbiEii"/>
    <property type="match status" value="1"/>
</dbReference>
<comment type="caution">
    <text evidence="2">The sequence shown here is derived from an EMBL/GenBank/DDBJ whole genome shotgun (WGS) entry which is preliminary data.</text>
</comment>
<dbReference type="Gene3D" id="3.30.460.40">
    <property type="match status" value="1"/>
</dbReference>
<sequence>MALFHLRGGEGVGGPDAAGGSSRSRPPTKEDLKEICRRFRELGVRYVLVGGLAVNFHGRPRMTHDIDFLVDPSPENIQKLKQALLVLPDKAAEDLRPDDLEKYGVVRVVDEVVVDLIARIGDVEIDNAGTVVFDLEGEPVVVADLDTLIKTKQGLREQDKGDLFFLLSKKRKELR</sequence>
<dbReference type="InterPro" id="IPR014942">
    <property type="entry name" value="AbiEii"/>
</dbReference>
<evidence type="ECO:0000313" key="2">
    <source>
        <dbReference type="EMBL" id="RDV80735.1"/>
    </source>
</evidence>
<reference evidence="2 3" key="1">
    <citation type="submission" date="2018-08" db="EMBL/GenBank/DDBJ databases">
        <title>Form III RuBisCO-mediated autotrophy in Thermodesulfobium bacteria.</title>
        <authorList>
            <person name="Toshchakov S.V."/>
            <person name="Kublanov I.V."/>
            <person name="Frolov E."/>
            <person name="Bonch-Osmolovskaya E.A."/>
            <person name="Tourova T.P."/>
            <person name="Chernych N.A."/>
            <person name="Lebedinsky A.V."/>
        </authorList>
    </citation>
    <scope>NUCLEOTIDE SEQUENCE [LARGE SCALE GENOMIC DNA]</scope>
    <source>
        <strain evidence="2 3">SR</strain>
    </source>
</reference>
<gene>
    <name evidence="2" type="ORF">DXX99_10405</name>
</gene>
<dbReference type="OrthoDB" id="5519456at2"/>
<evidence type="ECO:0008006" key="4">
    <source>
        <dbReference type="Google" id="ProtNLM"/>
    </source>
</evidence>
<protein>
    <recommendedName>
        <fullName evidence="4">Nucleotidyltransferase family protein</fullName>
    </recommendedName>
</protein>
<dbReference type="AlphaFoldDB" id="A0A3D8P0U8"/>
<proteinExistence type="predicted"/>
<dbReference type="Proteomes" id="UP000256329">
    <property type="component" value="Unassembled WGS sequence"/>
</dbReference>
<evidence type="ECO:0000256" key="1">
    <source>
        <dbReference type="SAM" id="MobiDB-lite"/>
    </source>
</evidence>
<name>A0A3D8P0U8_9THEO</name>